<dbReference type="InterPro" id="IPR019787">
    <property type="entry name" value="Znf_PHD-finger"/>
</dbReference>
<dbReference type="Pfam" id="PF00628">
    <property type="entry name" value="PHD"/>
    <property type="match status" value="1"/>
</dbReference>
<protein>
    <recommendedName>
        <fullName evidence="6">PHD-type domain-containing protein</fullName>
    </recommendedName>
</protein>
<dbReference type="PROSITE" id="PS50016">
    <property type="entry name" value="ZF_PHD_2"/>
    <property type="match status" value="1"/>
</dbReference>
<evidence type="ECO:0000259" key="6">
    <source>
        <dbReference type="PROSITE" id="PS50016"/>
    </source>
</evidence>
<dbReference type="InterPro" id="IPR019786">
    <property type="entry name" value="Zinc_finger_PHD-type_CS"/>
</dbReference>
<feature type="region of interest" description="Disordered" evidence="5">
    <location>
        <begin position="100"/>
        <end position="142"/>
    </location>
</feature>
<dbReference type="Gene3D" id="3.30.40.10">
    <property type="entry name" value="Zinc/RING finger domain, C3HC4 (zinc finger)"/>
    <property type="match status" value="1"/>
</dbReference>
<gene>
    <name evidence="7" type="ORF">BJX66DRAFT_337499</name>
</gene>
<evidence type="ECO:0000256" key="2">
    <source>
        <dbReference type="ARBA" id="ARBA00022771"/>
    </source>
</evidence>
<dbReference type="InterPro" id="IPR013083">
    <property type="entry name" value="Znf_RING/FYVE/PHD"/>
</dbReference>
<dbReference type="EMBL" id="JBFTWV010000040">
    <property type="protein sequence ID" value="KAL2794890.1"/>
    <property type="molecule type" value="Genomic_DNA"/>
</dbReference>
<evidence type="ECO:0000313" key="8">
    <source>
        <dbReference type="Proteomes" id="UP001610563"/>
    </source>
</evidence>
<sequence length="268" mass="29567">MLRGSLDASVSTAVSRQNEQVNYVPHNVGSRRLSATEQTQIYRKWIASGKPHNFICSACQKPDNLLCCGTCSRSYHALCLSRSDLPHESAQFFCPPCRTSTTNNSAASSNPSRSSTPIANHSMRINSPGNPLHSPAQRSLQSSRVVTPAANTPMFSAPDALDPSMLTRAREFLQIHGRFLENQEFSLELLLKLGSMMTELDFHRQQVQELASENSHLRQDNANIRAYLDSNLATGKPAANAMPDRSNIPRPSADTSGKSWDRIVMDLI</sequence>
<keyword evidence="2 4" id="KW-0863">Zinc-finger</keyword>
<evidence type="ECO:0000256" key="4">
    <source>
        <dbReference type="PROSITE-ProRule" id="PRU00146"/>
    </source>
</evidence>
<dbReference type="Proteomes" id="UP001610563">
    <property type="component" value="Unassembled WGS sequence"/>
</dbReference>
<organism evidence="7 8">
    <name type="scientific">Aspergillus keveii</name>
    <dbReference type="NCBI Taxonomy" id="714993"/>
    <lineage>
        <taxon>Eukaryota</taxon>
        <taxon>Fungi</taxon>
        <taxon>Dikarya</taxon>
        <taxon>Ascomycota</taxon>
        <taxon>Pezizomycotina</taxon>
        <taxon>Eurotiomycetes</taxon>
        <taxon>Eurotiomycetidae</taxon>
        <taxon>Eurotiales</taxon>
        <taxon>Aspergillaceae</taxon>
        <taxon>Aspergillus</taxon>
        <taxon>Aspergillus subgen. Nidulantes</taxon>
    </lineage>
</organism>
<evidence type="ECO:0000313" key="7">
    <source>
        <dbReference type="EMBL" id="KAL2794890.1"/>
    </source>
</evidence>
<keyword evidence="1" id="KW-0479">Metal-binding</keyword>
<dbReference type="SUPFAM" id="SSF57903">
    <property type="entry name" value="FYVE/PHD zinc finger"/>
    <property type="match status" value="1"/>
</dbReference>
<dbReference type="InterPro" id="IPR001965">
    <property type="entry name" value="Znf_PHD"/>
</dbReference>
<evidence type="ECO:0000256" key="5">
    <source>
        <dbReference type="SAM" id="MobiDB-lite"/>
    </source>
</evidence>
<comment type="caution">
    <text evidence="7">The sequence shown here is derived from an EMBL/GenBank/DDBJ whole genome shotgun (WGS) entry which is preliminary data.</text>
</comment>
<evidence type="ECO:0000256" key="3">
    <source>
        <dbReference type="ARBA" id="ARBA00022833"/>
    </source>
</evidence>
<feature type="region of interest" description="Disordered" evidence="5">
    <location>
        <begin position="236"/>
        <end position="257"/>
    </location>
</feature>
<reference evidence="7 8" key="1">
    <citation type="submission" date="2024-07" db="EMBL/GenBank/DDBJ databases">
        <title>Section-level genome sequencing and comparative genomics of Aspergillus sections Usti and Cavernicolus.</title>
        <authorList>
            <consortium name="Lawrence Berkeley National Laboratory"/>
            <person name="Nybo J.L."/>
            <person name="Vesth T.C."/>
            <person name="Theobald S."/>
            <person name="Frisvad J.C."/>
            <person name="Larsen T.O."/>
            <person name="Kjaerboelling I."/>
            <person name="Rothschild-Mancinelli K."/>
            <person name="Lyhne E.K."/>
            <person name="Kogle M.E."/>
            <person name="Barry K."/>
            <person name="Clum A."/>
            <person name="Na H."/>
            <person name="Ledsgaard L."/>
            <person name="Lin J."/>
            <person name="Lipzen A."/>
            <person name="Kuo A."/>
            <person name="Riley R."/>
            <person name="Mondo S."/>
            <person name="Labutti K."/>
            <person name="Haridas S."/>
            <person name="Pangalinan J."/>
            <person name="Salamov A.A."/>
            <person name="Simmons B.A."/>
            <person name="Magnuson J.K."/>
            <person name="Chen J."/>
            <person name="Drula E."/>
            <person name="Henrissat B."/>
            <person name="Wiebenga A."/>
            <person name="Lubbers R.J."/>
            <person name="Gomes A.C."/>
            <person name="Makela M.R."/>
            <person name="Stajich J."/>
            <person name="Grigoriev I.V."/>
            <person name="Mortensen U.H."/>
            <person name="De Vries R.P."/>
            <person name="Baker S.E."/>
            <person name="Andersen M.R."/>
        </authorList>
    </citation>
    <scope>NUCLEOTIDE SEQUENCE [LARGE SCALE GENOMIC DNA]</scope>
    <source>
        <strain evidence="7 8">CBS 209.92</strain>
    </source>
</reference>
<keyword evidence="8" id="KW-1185">Reference proteome</keyword>
<accession>A0ABR4G798</accession>
<dbReference type="PROSITE" id="PS01359">
    <property type="entry name" value="ZF_PHD_1"/>
    <property type="match status" value="1"/>
</dbReference>
<feature type="domain" description="PHD-type" evidence="6">
    <location>
        <begin position="53"/>
        <end position="100"/>
    </location>
</feature>
<name>A0ABR4G798_9EURO</name>
<proteinExistence type="predicted"/>
<dbReference type="InterPro" id="IPR011011">
    <property type="entry name" value="Znf_FYVE_PHD"/>
</dbReference>
<keyword evidence="3" id="KW-0862">Zinc</keyword>
<feature type="compositionally biased region" description="Low complexity" evidence="5">
    <location>
        <begin position="100"/>
        <end position="117"/>
    </location>
</feature>
<dbReference type="SMART" id="SM00249">
    <property type="entry name" value="PHD"/>
    <property type="match status" value="1"/>
</dbReference>
<evidence type="ECO:0000256" key="1">
    <source>
        <dbReference type="ARBA" id="ARBA00022723"/>
    </source>
</evidence>